<gene>
    <name evidence="3" type="ORF">CERZMDRAFT_86260</name>
</gene>
<feature type="compositionally biased region" description="Basic and acidic residues" evidence="2">
    <location>
        <begin position="335"/>
        <end position="350"/>
    </location>
</feature>
<feature type="compositionally biased region" description="Basic and acidic residues" evidence="2">
    <location>
        <begin position="232"/>
        <end position="290"/>
    </location>
</feature>
<feature type="compositionally biased region" description="Basic and acidic residues" evidence="2">
    <location>
        <begin position="315"/>
        <end position="326"/>
    </location>
</feature>
<protein>
    <recommendedName>
        <fullName evidence="5">J domain-containing protein</fullName>
    </recommendedName>
</protein>
<feature type="compositionally biased region" description="Basic and acidic residues" evidence="2">
    <location>
        <begin position="206"/>
        <end position="220"/>
    </location>
</feature>
<dbReference type="Proteomes" id="UP000799539">
    <property type="component" value="Unassembled WGS sequence"/>
</dbReference>
<proteinExistence type="predicted"/>
<reference evidence="3" key="1">
    <citation type="journal article" date="2020" name="Stud. Mycol.">
        <title>101 Dothideomycetes genomes: a test case for predicting lifestyles and emergence of pathogens.</title>
        <authorList>
            <person name="Haridas S."/>
            <person name="Albert R."/>
            <person name="Binder M."/>
            <person name="Bloem J."/>
            <person name="Labutti K."/>
            <person name="Salamov A."/>
            <person name="Andreopoulos B."/>
            <person name="Baker S."/>
            <person name="Barry K."/>
            <person name="Bills G."/>
            <person name="Bluhm B."/>
            <person name="Cannon C."/>
            <person name="Castanera R."/>
            <person name="Culley D."/>
            <person name="Daum C."/>
            <person name="Ezra D."/>
            <person name="Gonzalez J."/>
            <person name="Henrissat B."/>
            <person name="Kuo A."/>
            <person name="Liang C."/>
            <person name="Lipzen A."/>
            <person name="Lutzoni F."/>
            <person name="Magnuson J."/>
            <person name="Mondo S."/>
            <person name="Nolan M."/>
            <person name="Ohm R."/>
            <person name="Pangilinan J."/>
            <person name="Park H.-J."/>
            <person name="Ramirez L."/>
            <person name="Alfaro M."/>
            <person name="Sun H."/>
            <person name="Tritt A."/>
            <person name="Yoshinaga Y."/>
            <person name="Zwiers L.-H."/>
            <person name="Turgeon B."/>
            <person name="Goodwin S."/>
            <person name="Spatafora J."/>
            <person name="Crous P."/>
            <person name="Grigoriev I."/>
        </authorList>
    </citation>
    <scope>NUCLEOTIDE SEQUENCE</scope>
    <source>
        <strain evidence="3">SCOH1-5</strain>
    </source>
</reference>
<feature type="coiled-coil region" evidence="1">
    <location>
        <begin position="4"/>
        <end position="73"/>
    </location>
</feature>
<sequence>MASRHRYREELSQAENSIETLTASVALHEQRIAHRRSRHDRERCEEHDRDQELVRLLQEKAAIEDLLVRAQERADRAIGDMFAAEMMNHPGRRVSFDTTRTTFFDLDDTISTTFDGPDTRYTPYYSYRERISAEQYPSYEGPTRSQYEERRSDYARDTMPDRSTYEEPAPRSHRSRYGEHLRPDDIPPQPQHSGREQPRSYPHHRREQEPQPEISRDARQAEPLSGSHRRRREEARSDSHRYYQEEPRYDSRRSGSHRSRQEEPRSDSHRYYQEEPRSDSHRYHQEEPRSQSHSSRYGEYLRPDDVPPPRSRNYSRHEESRSRFELRSGFSHNARQAEPRSHTQREESRSQSHRSRKADSRPPTSSPNDETRRSSQHHKTSSSRRRGAKPSLPSRAHSQAAPQYASPFDILTWYASLTATLSPESIPKLTKFPYPPITPCTTADCTSAFALDRLNPACDCSLKSTFRMLAVEPNKEKRRFHPDKFSAVQDKKKREEIQKAAREVFVVLGGMGK</sequence>
<dbReference type="EMBL" id="ML992682">
    <property type="protein sequence ID" value="KAF2210198.1"/>
    <property type="molecule type" value="Genomic_DNA"/>
</dbReference>
<keyword evidence="4" id="KW-1185">Reference proteome</keyword>
<evidence type="ECO:0000256" key="1">
    <source>
        <dbReference type="SAM" id="Coils"/>
    </source>
</evidence>
<accession>A0A6A6F9X9</accession>
<feature type="compositionally biased region" description="Basic and acidic residues" evidence="2">
    <location>
        <begin position="146"/>
        <end position="185"/>
    </location>
</feature>
<organism evidence="3 4">
    <name type="scientific">Cercospora zeae-maydis SCOH1-5</name>
    <dbReference type="NCBI Taxonomy" id="717836"/>
    <lineage>
        <taxon>Eukaryota</taxon>
        <taxon>Fungi</taxon>
        <taxon>Dikarya</taxon>
        <taxon>Ascomycota</taxon>
        <taxon>Pezizomycotina</taxon>
        <taxon>Dothideomycetes</taxon>
        <taxon>Dothideomycetidae</taxon>
        <taxon>Mycosphaerellales</taxon>
        <taxon>Mycosphaerellaceae</taxon>
        <taxon>Cercospora</taxon>
    </lineage>
</organism>
<evidence type="ECO:0000313" key="4">
    <source>
        <dbReference type="Proteomes" id="UP000799539"/>
    </source>
</evidence>
<evidence type="ECO:0000313" key="3">
    <source>
        <dbReference type="EMBL" id="KAF2210198.1"/>
    </source>
</evidence>
<name>A0A6A6F9X9_9PEZI</name>
<evidence type="ECO:0000256" key="2">
    <source>
        <dbReference type="SAM" id="MobiDB-lite"/>
    </source>
</evidence>
<dbReference type="AlphaFoldDB" id="A0A6A6F9X9"/>
<evidence type="ECO:0008006" key="5">
    <source>
        <dbReference type="Google" id="ProtNLM"/>
    </source>
</evidence>
<keyword evidence="1" id="KW-0175">Coiled coil</keyword>
<feature type="region of interest" description="Disordered" evidence="2">
    <location>
        <begin position="133"/>
        <end position="401"/>
    </location>
</feature>
<feature type="compositionally biased region" description="Basic residues" evidence="2">
    <location>
        <begin position="374"/>
        <end position="388"/>
    </location>
</feature>
<dbReference type="OrthoDB" id="3650821at2759"/>